<dbReference type="SUPFAM" id="SSF51338">
    <property type="entry name" value="Composite domain of metallo-dependent hydrolases"/>
    <property type="match status" value="1"/>
</dbReference>
<protein>
    <submittedName>
        <fullName evidence="6">N-acetylglucosamine-6-phosphate deacetylase</fullName>
        <ecNumber evidence="6">3.5.1.25</ecNumber>
    </submittedName>
</protein>
<dbReference type="EC" id="3.5.1.25" evidence="6"/>
<evidence type="ECO:0000256" key="3">
    <source>
        <dbReference type="ARBA" id="ARBA00022801"/>
    </source>
</evidence>
<dbReference type="EMBL" id="VSSQ01002391">
    <property type="protein sequence ID" value="MPM15132.1"/>
    <property type="molecule type" value="Genomic_DNA"/>
</dbReference>
<dbReference type="PIRSF" id="PIRSF038994">
    <property type="entry name" value="NagA"/>
    <property type="match status" value="1"/>
</dbReference>
<dbReference type="SUPFAM" id="SSF51556">
    <property type="entry name" value="Metallo-dependent hydrolases"/>
    <property type="match status" value="1"/>
</dbReference>
<dbReference type="CDD" id="cd00854">
    <property type="entry name" value="NagA"/>
    <property type="match status" value="1"/>
</dbReference>
<name>A0A644XFY1_9ZZZZ</name>
<comment type="similarity">
    <text evidence="1">Belongs to the metallo-dependent hydrolases superfamily. NagA family.</text>
</comment>
<sequence>MRYENAMVYGPDFRFHKGGFSVEDGRFCNVLSATGEPGTDLENAYVIPGLIDIHNHGNSGQDFSDGDAKGLETIARYLANNGVTSFAPASMTLPEEQLTAAYQNATAFVKRAPDGCSVLRGIHMEGPFFSEKKKGAQNGAYLKKPDIEMFFRLNKAADGLIKIADLAPELPGSIDYIREISKVCTVSIAHTEANYEQAKAAIEAGVTHVTHLFNVMPPFLHRAPGVVGAAAESPSVRAELICDGMHVHESVVRAAFSMFGAERLCLVSDALSCCGMPNGEYMLGGQRIFLEGTVARLVDAPDTLAGSANNLFGIFRLGLSFGIPIEAAVRMVSYTPACVIGAEGEVGSIDNGKRADFLVLGGDFSLQRVFLGGAELRRN</sequence>
<keyword evidence="4" id="KW-0119">Carbohydrate metabolism</keyword>
<gene>
    <name evidence="6" type="primary">nagA_13</name>
    <name evidence="6" type="ORF">SDC9_61498</name>
</gene>
<evidence type="ECO:0000256" key="2">
    <source>
        <dbReference type="ARBA" id="ARBA00022723"/>
    </source>
</evidence>
<keyword evidence="2" id="KW-0479">Metal-binding</keyword>
<comment type="caution">
    <text evidence="6">The sequence shown here is derived from an EMBL/GenBank/DDBJ whole genome shotgun (WGS) entry which is preliminary data.</text>
</comment>
<dbReference type="PANTHER" id="PTHR11113">
    <property type="entry name" value="N-ACETYLGLUCOSAMINE-6-PHOSPHATE DEACETYLASE"/>
    <property type="match status" value="1"/>
</dbReference>
<dbReference type="PANTHER" id="PTHR11113:SF14">
    <property type="entry name" value="N-ACETYLGLUCOSAMINE-6-PHOSPHATE DEACETYLASE"/>
    <property type="match status" value="1"/>
</dbReference>
<organism evidence="6">
    <name type="scientific">bioreactor metagenome</name>
    <dbReference type="NCBI Taxonomy" id="1076179"/>
    <lineage>
        <taxon>unclassified sequences</taxon>
        <taxon>metagenomes</taxon>
        <taxon>ecological metagenomes</taxon>
    </lineage>
</organism>
<dbReference type="AlphaFoldDB" id="A0A644XFY1"/>
<reference evidence="6" key="1">
    <citation type="submission" date="2019-08" db="EMBL/GenBank/DDBJ databases">
        <authorList>
            <person name="Kucharzyk K."/>
            <person name="Murdoch R.W."/>
            <person name="Higgins S."/>
            <person name="Loffler F."/>
        </authorList>
    </citation>
    <scope>NUCLEOTIDE SEQUENCE</scope>
</reference>
<dbReference type="GO" id="GO:0046872">
    <property type="term" value="F:metal ion binding"/>
    <property type="evidence" value="ECO:0007669"/>
    <property type="project" value="UniProtKB-KW"/>
</dbReference>
<feature type="domain" description="Amidohydrolase-related" evidence="5">
    <location>
        <begin position="45"/>
        <end position="373"/>
    </location>
</feature>
<evidence type="ECO:0000256" key="1">
    <source>
        <dbReference type="ARBA" id="ARBA00010716"/>
    </source>
</evidence>
<dbReference type="NCBIfam" id="TIGR00221">
    <property type="entry name" value="nagA"/>
    <property type="match status" value="1"/>
</dbReference>
<evidence type="ECO:0000256" key="4">
    <source>
        <dbReference type="ARBA" id="ARBA00023277"/>
    </source>
</evidence>
<dbReference type="InterPro" id="IPR011059">
    <property type="entry name" value="Metal-dep_hydrolase_composite"/>
</dbReference>
<dbReference type="GO" id="GO:0006046">
    <property type="term" value="P:N-acetylglucosamine catabolic process"/>
    <property type="evidence" value="ECO:0007669"/>
    <property type="project" value="TreeGrafter"/>
</dbReference>
<proteinExistence type="inferred from homology"/>
<evidence type="ECO:0000259" key="5">
    <source>
        <dbReference type="Pfam" id="PF01979"/>
    </source>
</evidence>
<dbReference type="GO" id="GO:0008448">
    <property type="term" value="F:N-acetylglucosamine-6-phosphate deacetylase activity"/>
    <property type="evidence" value="ECO:0007669"/>
    <property type="project" value="UniProtKB-EC"/>
</dbReference>
<dbReference type="Pfam" id="PF01979">
    <property type="entry name" value="Amidohydro_1"/>
    <property type="match status" value="1"/>
</dbReference>
<dbReference type="InterPro" id="IPR003764">
    <property type="entry name" value="GlcNAc_6-P_deAcase"/>
</dbReference>
<dbReference type="InterPro" id="IPR006680">
    <property type="entry name" value="Amidohydro-rel"/>
</dbReference>
<dbReference type="Gene3D" id="2.30.40.10">
    <property type="entry name" value="Urease, subunit C, domain 1"/>
    <property type="match status" value="1"/>
</dbReference>
<accession>A0A644XFY1</accession>
<evidence type="ECO:0000313" key="6">
    <source>
        <dbReference type="EMBL" id="MPM15132.1"/>
    </source>
</evidence>
<dbReference type="Gene3D" id="3.20.20.140">
    <property type="entry name" value="Metal-dependent hydrolases"/>
    <property type="match status" value="1"/>
</dbReference>
<dbReference type="InterPro" id="IPR032466">
    <property type="entry name" value="Metal_Hydrolase"/>
</dbReference>
<keyword evidence="3 6" id="KW-0378">Hydrolase</keyword>